<evidence type="ECO:0000256" key="6">
    <source>
        <dbReference type="ARBA" id="ARBA00022679"/>
    </source>
</evidence>
<dbReference type="GO" id="GO:0061630">
    <property type="term" value="F:ubiquitin protein ligase activity"/>
    <property type="evidence" value="ECO:0000318"/>
    <property type="project" value="GO_Central"/>
</dbReference>
<evidence type="ECO:0000256" key="10">
    <source>
        <dbReference type="ARBA" id="ARBA00023242"/>
    </source>
</evidence>
<feature type="region of interest" description="Disordered" evidence="11">
    <location>
        <begin position="492"/>
        <end position="516"/>
    </location>
</feature>
<dbReference type="GeneID" id="7049055"/>
<dbReference type="STRING" id="402676.B6K244"/>
<keyword evidence="9 14" id="KW-0413">Isomerase</keyword>
<feature type="compositionally biased region" description="Basic and acidic residues" evidence="11">
    <location>
        <begin position="440"/>
        <end position="457"/>
    </location>
</feature>
<evidence type="ECO:0000256" key="11">
    <source>
        <dbReference type="SAM" id="MobiDB-lite"/>
    </source>
</evidence>
<dbReference type="PROSITE" id="PS51698">
    <property type="entry name" value="U_BOX"/>
    <property type="match status" value="1"/>
</dbReference>
<name>B6K244_SCHJY</name>
<dbReference type="OrthoDB" id="407558at2759"/>
<dbReference type="InterPro" id="IPR020892">
    <property type="entry name" value="Cyclophilin-type_PPIase_CS"/>
</dbReference>
<dbReference type="InterPro" id="IPR029000">
    <property type="entry name" value="Cyclophilin-like_dom_sf"/>
</dbReference>
<proteinExistence type="inferred from homology"/>
<dbReference type="Gene3D" id="2.40.100.10">
    <property type="entry name" value="Cyclophilin-like"/>
    <property type="match status" value="1"/>
</dbReference>
<dbReference type="GO" id="GO:0016567">
    <property type="term" value="P:protein ubiquitination"/>
    <property type="evidence" value="ECO:0007669"/>
    <property type="project" value="InterPro"/>
</dbReference>
<dbReference type="InterPro" id="IPR013083">
    <property type="entry name" value="Znf_RING/FYVE/PHD"/>
</dbReference>
<evidence type="ECO:0000256" key="7">
    <source>
        <dbReference type="ARBA" id="ARBA00022786"/>
    </source>
</evidence>
<dbReference type="FunFam" id="3.30.40.10:FF:000079">
    <property type="entry name" value="Peptidyl-prolyl cis-trans isomerase 2"/>
    <property type="match status" value="1"/>
</dbReference>
<comment type="subcellular location">
    <subcellularLocation>
        <location evidence="4">Nucleus</location>
    </subcellularLocation>
</comment>
<dbReference type="InterPro" id="IPR026951">
    <property type="entry name" value="PPIL2_U-box_dom"/>
</dbReference>
<gene>
    <name evidence="15" type="primary">cyp8</name>
    <name evidence="14" type="ORF">SJAG_02308</name>
</gene>
<dbReference type="GO" id="GO:0071013">
    <property type="term" value="C:catalytic step 2 spliceosome"/>
    <property type="evidence" value="ECO:0000318"/>
    <property type="project" value="GO_Central"/>
</dbReference>
<dbReference type="GO" id="GO:0003755">
    <property type="term" value="F:peptidyl-prolyl cis-trans isomerase activity"/>
    <property type="evidence" value="ECO:0007669"/>
    <property type="project" value="UniProtKB-KW"/>
</dbReference>
<evidence type="ECO:0000313" key="16">
    <source>
        <dbReference type="Proteomes" id="UP000001744"/>
    </source>
</evidence>
<evidence type="ECO:0000259" key="12">
    <source>
        <dbReference type="PROSITE" id="PS50072"/>
    </source>
</evidence>
<accession>B6K244</accession>
<dbReference type="PANTHER" id="PTHR45625:SF1">
    <property type="entry name" value="RING-TYPE E3 UBIQUITIN-PROTEIN LIGASE PPIL2"/>
    <property type="match status" value="1"/>
</dbReference>
<dbReference type="PROSITE" id="PS50072">
    <property type="entry name" value="CSA_PPIASE_2"/>
    <property type="match status" value="1"/>
</dbReference>
<dbReference type="InterPro" id="IPR044666">
    <property type="entry name" value="Cyclophilin_A-like"/>
</dbReference>
<dbReference type="Proteomes" id="UP000001744">
    <property type="component" value="Unassembled WGS sequence"/>
</dbReference>
<dbReference type="CDD" id="cd16663">
    <property type="entry name" value="RING-Ubox_PPIL2"/>
    <property type="match status" value="1"/>
</dbReference>
<evidence type="ECO:0000256" key="5">
    <source>
        <dbReference type="ARBA" id="ARBA00007930"/>
    </source>
</evidence>
<evidence type="ECO:0000313" key="14">
    <source>
        <dbReference type="EMBL" id="EEB07225.1"/>
    </source>
</evidence>
<evidence type="ECO:0000256" key="2">
    <source>
        <dbReference type="ARBA" id="ARBA00000971"/>
    </source>
</evidence>
<evidence type="ECO:0000313" key="15">
    <source>
        <dbReference type="JaponicusDB" id="SJAG_02308"/>
    </source>
</evidence>
<dbReference type="CDD" id="cd01923">
    <property type="entry name" value="cyclophilin_RING"/>
    <property type="match status" value="1"/>
</dbReference>
<dbReference type="FunFam" id="2.40.100.10:FF:000014">
    <property type="entry name" value="Peptidyl-prolyl cis-trans isomerase cyp65"/>
    <property type="match status" value="1"/>
</dbReference>
<dbReference type="Pfam" id="PF00160">
    <property type="entry name" value="Pro_isomerase"/>
    <property type="match status" value="1"/>
</dbReference>
<feature type="compositionally biased region" description="Basic and acidic residues" evidence="11">
    <location>
        <begin position="180"/>
        <end position="203"/>
    </location>
</feature>
<feature type="region of interest" description="Disordered" evidence="11">
    <location>
        <begin position="440"/>
        <end position="480"/>
    </location>
</feature>
<dbReference type="InterPro" id="IPR003613">
    <property type="entry name" value="Ubox_domain"/>
</dbReference>
<keyword evidence="7" id="KW-0833">Ubl conjugation pathway</keyword>
<dbReference type="PROSITE" id="PS00170">
    <property type="entry name" value="CSA_PPIASE_1"/>
    <property type="match status" value="1"/>
</dbReference>
<comment type="catalytic activity">
    <reaction evidence="1">
        <text>S-ubiquitinyl-[E2 ubiquitin-conjugating enzyme]-L-cysteine + [acceptor protein]-L-lysine = [E2 ubiquitin-conjugating enzyme]-L-cysteine + N(6)-ubiquitinyl-[acceptor protein]-L-lysine.</text>
        <dbReference type="EC" id="2.3.2.27"/>
    </reaction>
</comment>
<dbReference type="EMBL" id="KE651166">
    <property type="protein sequence ID" value="EEB07225.1"/>
    <property type="molecule type" value="Genomic_DNA"/>
</dbReference>
<dbReference type="Gene3D" id="3.30.40.10">
    <property type="entry name" value="Zinc/RING finger domain, C3HC4 (zinc finger)"/>
    <property type="match status" value="1"/>
</dbReference>
<dbReference type="GO" id="GO:0006457">
    <property type="term" value="P:protein folding"/>
    <property type="evidence" value="ECO:0000318"/>
    <property type="project" value="GO_Central"/>
</dbReference>
<feature type="region of interest" description="Disordered" evidence="11">
    <location>
        <begin position="168"/>
        <end position="222"/>
    </location>
</feature>
<dbReference type="OMA" id="NFIKHCA"/>
<dbReference type="VEuPathDB" id="FungiDB:SJAG_02308"/>
<protein>
    <submittedName>
        <fullName evidence="14">Cyclophilin family peptidyl-prolyl cis-trans isomerase Cyp8</fullName>
    </submittedName>
</protein>
<dbReference type="HOGENOM" id="CLU_012062_7_0_1"/>
<reference evidence="14 16" key="1">
    <citation type="journal article" date="2011" name="Science">
        <title>Comparative functional genomics of the fission yeasts.</title>
        <authorList>
            <person name="Rhind N."/>
            <person name="Chen Z."/>
            <person name="Yassour M."/>
            <person name="Thompson D.A."/>
            <person name="Haas B.J."/>
            <person name="Habib N."/>
            <person name="Wapinski I."/>
            <person name="Roy S."/>
            <person name="Lin M.F."/>
            <person name="Heiman D.I."/>
            <person name="Young S.K."/>
            <person name="Furuya K."/>
            <person name="Guo Y."/>
            <person name="Pidoux A."/>
            <person name="Chen H.M."/>
            <person name="Robbertse B."/>
            <person name="Goldberg J.M."/>
            <person name="Aoki K."/>
            <person name="Bayne E.H."/>
            <person name="Berlin A.M."/>
            <person name="Desjardins C.A."/>
            <person name="Dobbs E."/>
            <person name="Dukaj L."/>
            <person name="Fan L."/>
            <person name="FitzGerald M.G."/>
            <person name="French C."/>
            <person name="Gujja S."/>
            <person name="Hansen K."/>
            <person name="Keifenheim D."/>
            <person name="Levin J.Z."/>
            <person name="Mosher R.A."/>
            <person name="Mueller C.A."/>
            <person name="Pfiffner J."/>
            <person name="Priest M."/>
            <person name="Russ C."/>
            <person name="Smialowska A."/>
            <person name="Swoboda P."/>
            <person name="Sykes S.M."/>
            <person name="Vaughn M."/>
            <person name="Vengrova S."/>
            <person name="Yoder R."/>
            <person name="Zeng Q."/>
            <person name="Allshire R."/>
            <person name="Baulcombe D."/>
            <person name="Birren B.W."/>
            <person name="Brown W."/>
            <person name="Ekwall K."/>
            <person name="Kellis M."/>
            <person name="Leatherwood J."/>
            <person name="Levin H."/>
            <person name="Margalit H."/>
            <person name="Martienssen R."/>
            <person name="Nieduszynski C.A."/>
            <person name="Spatafora J.W."/>
            <person name="Friedman N."/>
            <person name="Dalgaard J.Z."/>
            <person name="Baumann P."/>
            <person name="Niki H."/>
            <person name="Regev A."/>
            <person name="Nusbaum C."/>
        </authorList>
    </citation>
    <scope>NUCLEOTIDE SEQUENCE [LARGE SCALE GENOMIC DNA]</scope>
    <source>
        <strain evidence="16">yFS275 / FY16936</strain>
    </source>
</reference>
<keyword evidence="10" id="KW-0539">Nucleus</keyword>
<comment type="catalytic activity">
    <reaction evidence="2">
        <text>[protein]-peptidylproline (omega=180) = [protein]-peptidylproline (omega=0)</text>
        <dbReference type="Rhea" id="RHEA:16237"/>
        <dbReference type="Rhea" id="RHEA-COMP:10747"/>
        <dbReference type="Rhea" id="RHEA-COMP:10748"/>
        <dbReference type="ChEBI" id="CHEBI:83833"/>
        <dbReference type="ChEBI" id="CHEBI:83834"/>
        <dbReference type="EC" id="5.2.1.8"/>
    </reaction>
</comment>
<keyword evidence="16" id="KW-1185">Reference proteome</keyword>
<organism evidence="14 16">
    <name type="scientific">Schizosaccharomyces japonicus (strain yFS275 / FY16936)</name>
    <name type="common">Fission yeast</name>
    <dbReference type="NCBI Taxonomy" id="402676"/>
    <lineage>
        <taxon>Eukaryota</taxon>
        <taxon>Fungi</taxon>
        <taxon>Dikarya</taxon>
        <taxon>Ascomycota</taxon>
        <taxon>Taphrinomycotina</taxon>
        <taxon>Schizosaccharomycetes</taxon>
        <taxon>Schizosaccharomycetales</taxon>
        <taxon>Schizosaccharomycetaceae</taxon>
        <taxon>Schizosaccharomyces</taxon>
    </lineage>
</organism>
<keyword evidence="8" id="KW-0697">Rotamase</keyword>
<dbReference type="SMART" id="SM00504">
    <property type="entry name" value="Ubox"/>
    <property type="match status" value="1"/>
</dbReference>
<dbReference type="SUPFAM" id="SSF57850">
    <property type="entry name" value="RING/U-box"/>
    <property type="match status" value="1"/>
</dbReference>
<sequence>MGKNTDKLYITQSEHSGVHGWHAGMSGIAKRKAASSRPQLPFNYCALSLQPFTHPCCVLDSENVATLFDFRHIVPWIKKHGTNPVTKEPLTVGQLMKLNFTKNATGEYCDPVTMKVFNQYTHIVAIKPTGNCFAYDTIENLNIKPKNWKDLVTDTPFQRSDIITVQELGRLPNQQSSTKDVSKEERIKQAKEAVQRSRERRALGENATASSQSSGKTENTSSLLPTHKAIHTKGLAASALTSTSFSPVTRNEHAIISEEDYMLVPKRIWHKGYARLVTNFGEINLELHTEYAPRAVYNFVELAKKGYYDGTKFHRNIPGFMIQGGDPTATGRGGQSIWGKPFRDEVTNPLTHDSRGVVSMANSGKNTNGSQFFICYDAAKHLDRKHAIFGRVVGGMSVLDALERVPTTETDRPKTTIQIENIVIYVDPFELWREEEQQKVKEKEKHESSLHDEENDRVTWTGKRLGITGESSSGSSSSVPVGKYIKAAEEKKPSFVEPSLPKKKKARTGFGNFDAW</sequence>
<dbReference type="SUPFAM" id="SSF50891">
    <property type="entry name" value="Cyclophilin-like"/>
    <property type="match status" value="1"/>
</dbReference>
<dbReference type="InterPro" id="IPR002130">
    <property type="entry name" value="Cyclophilin-type_PPIase_dom"/>
</dbReference>
<evidence type="ECO:0000256" key="9">
    <source>
        <dbReference type="ARBA" id="ARBA00023235"/>
    </source>
</evidence>
<dbReference type="RefSeq" id="XP_002173518.1">
    <property type="nucleotide sequence ID" value="XM_002173482.2"/>
</dbReference>
<evidence type="ECO:0000256" key="8">
    <source>
        <dbReference type="ARBA" id="ARBA00023110"/>
    </source>
</evidence>
<dbReference type="JaponicusDB" id="SJAG_02308">
    <property type="gene designation" value="cyp8"/>
</dbReference>
<evidence type="ECO:0000256" key="3">
    <source>
        <dbReference type="ARBA" id="ARBA00003697"/>
    </source>
</evidence>
<dbReference type="AlphaFoldDB" id="B6K244"/>
<dbReference type="PRINTS" id="PR00153">
    <property type="entry name" value="CSAPPISMRASE"/>
</dbReference>
<feature type="domain" description="U-box" evidence="13">
    <location>
        <begin position="38"/>
        <end position="115"/>
    </location>
</feature>
<evidence type="ECO:0000256" key="4">
    <source>
        <dbReference type="ARBA" id="ARBA00004123"/>
    </source>
</evidence>
<comment type="function">
    <text evidence="3">May catalyze the cis-trans isomerization of proline imidic peptide bonds in oligopeptides thereby assisting the folding of proteins. May also function as a chaperone, playing a role in intracellular transport of proteins. May also have a protein ubiquitin ligase activity acting as an E3 ubiquitin protein ligase or as a ubiquitin-ubiquitin ligase promoting elongation of ubiquitin chains on proteins.</text>
</comment>
<dbReference type="eggNOG" id="KOG0883">
    <property type="taxonomic scope" value="Eukaryota"/>
</dbReference>
<comment type="similarity">
    <text evidence="5">Belongs to the cyclophilin-type PPIase family. PPIL2 subfamily.</text>
</comment>
<keyword evidence="6" id="KW-0808">Transferase</keyword>
<feature type="domain" description="PPIase cyclophilin-type" evidence="12">
    <location>
        <begin position="281"/>
        <end position="424"/>
    </location>
</feature>
<evidence type="ECO:0000259" key="13">
    <source>
        <dbReference type="PROSITE" id="PS51698"/>
    </source>
</evidence>
<feature type="compositionally biased region" description="Polar residues" evidence="11">
    <location>
        <begin position="207"/>
        <end position="222"/>
    </location>
</feature>
<dbReference type="PANTHER" id="PTHR45625">
    <property type="entry name" value="PEPTIDYL-PROLYL CIS-TRANS ISOMERASE-RELATED"/>
    <property type="match status" value="1"/>
</dbReference>
<evidence type="ECO:0000256" key="1">
    <source>
        <dbReference type="ARBA" id="ARBA00000900"/>
    </source>
</evidence>